<accession>A0A8K0TNM5</accession>
<feature type="region of interest" description="Disordered" evidence="1">
    <location>
        <begin position="67"/>
        <end position="132"/>
    </location>
</feature>
<feature type="region of interest" description="Disordered" evidence="1">
    <location>
        <begin position="1"/>
        <end position="53"/>
    </location>
</feature>
<protein>
    <submittedName>
        <fullName evidence="2">Uncharacterized protein</fullName>
    </submittedName>
</protein>
<dbReference type="AlphaFoldDB" id="A0A8K0TNM5"/>
<keyword evidence="3" id="KW-1185">Reference proteome</keyword>
<evidence type="ECO:0000256" key="1">
    <source>
        <dbReference type="SAM" id="MobiDB-lite"/>
    </source>
</evidence>
<dbReference type="EMBL" id="JAGPXD010000001">
    <property type="protein sequence ID" value="KAH7374532.1"/>
    <property type="molecule type" value="Genomic_DNA"/>
</dbReference>
<name>A0A8K0TNM5_9PEZI</name>
<sequence length="250" mass="26802">MSSPTTRAEPPCPPPFRGSSHLGHLPYLSTVTSMSNVPPSAPQDASSFPQATSRPWGRKLMCPLHVPPPQQWHDGRSQRQQCGPCGMTRGPHYSRGSSSCDLARRTSEPPPRRYRPPVQSPPSPPDSRRLPVDGAWAPEGISLLVNRMFLASLSLRASPLLRRNLVVVLALVWSGPLTTPSAPPSGGWRGVVSRRKGIIHNATQLLASVSSRPILALVAGEPKPAGSADRRARHDSHAVSPECLSVCASA</sequence>
<dbReference type="Proteomes" id="UP000813385">
    <property type="component" value="Unassembled WGS sequence"/>
</dbReference>
<reference evidence="2" key="1">
    <citation type="journal article" date="2021" name="Nat. Commun.">
        <title>Genetic determinants of endophytism in the Arabidopsis root mycobiome.</title>
        <authorList>
            <person name="Mesny F."/>
            <person name="Miyauchi S."/>
            <person name="Thiergart T."/>
            <person name="Pickel B."/>
            <person name="Atanasova L."/>
            <person name="Karlsson M."/>
            <person name="Huettel B."/>
            <person name="Barry K.W."/>
            <person name="Haridas S."/>
            <person name="Chen C."/>
            <person name="Bauer D."/>
            <person name="Andreopoulos W."/>
            <person name="Pangilinan J."/>
            <person name="LaButti K."/>
            <person name="Riley R."/>
            <person name="Lipzen A."/>
            <person name="Clum A."/>
            <person name="Drula E."/>
            <person name="Henrissat B."/>
            <person name="Kohler A."/>
            <person name="Grigoriev I.V."/>
            <person name="Martin F.M."/>
            <person name="Hacquard S."/>
        </authorList>
    </citation>
    <scope>NUCLEOTIDE SEQUENCE</scope>
    <source>
        <strain evidence="2">MPI-CAGE-AT-0016</strain>
    </source>
</reference>
<comment type="caution">
    <text evidence="2">The sequence shown here is derived from an EMBL/GenBank/DDBJ whole genome shotgun (WGS) entry which is preliminary data.</text>
</comment>
<proteinExistence type="predicted"/>
<feature type="compositionally biased region" description="Polar residues" evidence="1">
    <location>
        <begin position="29"/>
        <end position="53"/>
    </location>
</feature>
<feature type="compositionally biased region" description="Basic and acidic residues" evidence="1">
    <location>
        <begin position="102"/>
        <end position="111"/>
    </location>
</feature>
<organism evidence="2 3">
    <name type="scientific">Plectosphaerella cucumerina</name>
    <dbReference type="NCBI Taxonomy" id="40658"/>
    <lineage>
        <taxon>Eukaryota</taxon>
        <taxon>Fungi</taxon>
        <taxon>Dikarya</taxon>
        <taxon>Ascomycota</taxon>
        <taxon>Pezizomycotina</taxon>
        <taxon>Sordariomycetes</taxon>
        <taxon>Hypocreomycetidae</taxon>
        <taxon>Glomerellales</taxon>
        <taxon>Plectosphaerellaceae</taxon>
        <taxon>Plectosphaerella</taxon>
    </lineage>
</organism>
<gene>
    <name evidence="2" type="ORF">B0T11DRAFT_1305</name>
</gene>
<evidence type="ECO:0000313" key="3">
    <source>
        <dbReference type="Proteomes" id="UP000813385"/>
    </source>
</evidence>
<evidence type="ECO:0000313" key="2">
    <source>
        <dbReference type="EMBL" id="KAH7374532.1"/>
    </source>
</evidence>